<dbReference type="PROSITE" id="PS00330">
    <property type="entry name" value="HEMOLYSIN_CALCIUM"/>
    <property type="match status" value="2"/>
</dbReference>
<evidence type="ECO:0000256" key="2">
    <source>
        <dbReference type="ARBA" id="ARBA00022525"/>
    </source>
</evidence>
<accession>A0A2S9KJJ8</accession>
<dbReference type="Gene3D" id="2.60.40.2700">
    <property type="match status" value="3"/>
</dbReference>
<evidence type="ECO:0000313" key="4">
    <source>
        <dbReference type="Proteomes" id="UP000238326"/>
    </source>
</evidence>
<dbReference type="GO" id="GO:0005576">
    <property type="term" value="C:extracellular region"/>
    <property type="evidence" value="ECO:0007669"/>
    <property type="project" value="UniProtKB-SubCell"/>
</dbReference>
<dbReference type="Proteomes" id="UP000238326">
    <property type="component" value="Unassembled WGS sequence"/>
</dbReference>
<dbReference type="InterPro" id="IPR011049">
    <property type="entry name" value="Serralysin-like_metalloprot_C"/>
</dbReference>
<dbReference type="InterPro" id="IPR050557">
    <property type="entry name" value="RTX_toxin/Mannuronan_C5-epim"/>
</dbReference>
<reference evidence="3 4" key="1">
    <citation type="submission" date="2018-03" db="EMBL/GenBank/DDBJ databases">
        <title>Comparative genomics illustrates the genes involved in a hyperalkaliphilic mechanisms of Serpentinomonas isolated from highly-alkaline calcium-rich serpentinized springs.</title>
        <authorList>
            <person name="Suzuki S."/>
            <person name="Ishii S."/>
            <person name="Walworth N."/>
            <person name="Bird L."/>
            <person name="Kuenen J.G."/>
            <person name="Nealson K.H."/>
        </authorList>
    </citation>
    <scope>NUCLEOTIDE SEQUENCE [LARGE SCALE GENOMIC DNA]</scope>
    <source>
        <strain evidence="3 4">83</strain>
    </source>
</reference>
<keyword evidence="4" id="KW-1185">Reference proteome</keyword>
<gene>
    <name evidence="3" type="ORF">C6P61_00490</name>
</gene>
<dbReference type="Pfam" id="PF00353">
    <property type="entry name" value="HemolysinCabind"/>
    <property type="match status" value="7"/>
</dbReference>
<evidence type="ECO:0000313" key="3">
    <source>
        <dbReference type="EMBL" id="PRD70597.1"/>
    </source>
</evidence>
<dbReference type="AlphaFoldDB" id="A0A2S9KJJ8"/>
<dbReference type="InterPro" id="IPR018511">
    <property type="entry name" value="Hemolysin-typ_Ca-bd_CS"/>
</dbReference>
<dbReference type="PANTHER" id="PTHR38340:SF1">
    <property type="entry name" value="S-LAYER PROTEIN"/>
    <property type="match status" value="1"/>
</dbReference>
<name>A0A2S9KJJ8_9BURK</name>
<sequence>KLTYTPLANGNGAGYASFGFKVSDGSLSSASAYTMALNVAAVNDALTGSVTLSGTAKQGQILTASNTLADVDGLGTIAYQWLADGVAIAGATAKTLTLGQAQVGKILSVKASYIDGKGTAESRTSSTTAKVANVNDAGTVTVSGTATQSQVLTATVADADGLPTTGVTYQWLADGVTIAGATAKTLTLGQAQVGKAISVKAGYTDLLGTAESRISSATTKVVNVNDVGTVTVSGKATQGQVLTATVVDVDGVPTTGVTYQWLADSVAIAGATAKTVTLTQAAAGHAISVVTSYQDLQGTQESITSTPTALVGGLYQGGSGLDTINGSAGNDTIYGGEGRDILLGGDGNDYIDAGASAPFNISVAYNDWISGGAGNDTLLGGAGADWFAIEAGDDSIDGGIVTDRANNSDNNGIRYEGSADLTVDLRGITGDGSIGVGRVTSSDGSVGVDTVANINRVTTGAGNDRLLGSSAMILEVFDAGLGDDTIDGGAVDPVTHANNNRAAYGSAVGSVTVDLKAGTASGGGGNDQLSNITQVLGSSYNDTLYGSDTTTLAEGFEGGRGDDVIDGRGGFDIARYFNGGEVDSGIGVNVNLVTGIATGYNVGTDKLLNIEGVFGSNFNDTLTGGNTANGANYQADQLKKEVFQGGFGDDTIDGGVGFDRADYTIAVSGIVATLKMDAAGTVTGVVSDGLGWIDILRNIEGIRGSDFDDLLRGSNRDSYASDGYFEFFEGRAGDDVIDGRGGMDFADYLSTPGSINVNLAAGSADDGHGTSDTLLNIEGIRGSAFSDMIVGDAKANTLLGHGGADTLTGGAGSDKFVFTGLNDLGLGAGQHDVITDFKSAEGDKLDLSLIDANAALAADQAFSWVTGFTTTTGQARFAADGKGNGIVYLNTDTDLDAEFEILLTGVTTLASADVIL</sequence>
<dbReference type="InterPro" id="IPR001343">
    <property type="entry name" value="Hemolysn_Ca-bd"/>
</dbReference>
<feature type="non-terminal residue" evidence="3">
    <location>
        <position position="1"/>
    </location>
</feature>
<dbReference type="PRINTS" id="PR00313">
    <property type="entry name" value="CABNDNGRPT"/>
</dbReference>
<dbReference type="Gene3D" id="2.150.10.10">
    <property type="entry name" value="Serralysin-like metalloprotease, C-terminal"/>
    <property type="match status" value="2"/>
</dbReference>
<dbReference type="GO" id="GO:0005509">
    <property type="term" value="F:calcium ion binding"/>
    <property type="evidence" value="ECO:0007669"/>
    <property type="project" value="InterPro"/>
</dbReference>
<dbReference type="EMBL" id="PVLR01000001">
    <property type="protein sequence ID" value="PRD70597.1"/>
    <property type="molecule type" value="Genomic_DNA"/>
</dbReference>
<evidence type="ECO:0008006" key="5">
    <source>
        <dbReference type="Google" id="ProtNLM"/>
    </source>
</evidence>
<dbReference type="OrthoDB" id="8607307at2"/>
<comment type="caution">
    <text evidence="3">The sequence shown here is derived from an EMBL/GenBank/DDBJ whole genome shotgun (WGS) entry which is preliminary data.</text>
</comment>
<evidence type="ECO:0000256" key="1">
    <source>
        <dbReference type="ARBA" id="ARBA00004613"/>
    </source>
</evidence>
<comment type="subcellular location">
    <subcellularLocation>
        <location evidence="1">Secreted</location>
    </subcellularLocation>
</comment>
<dbReference type="NCBIfam" id="TIGR03661">
    <property type="entry name" value="T1SS_VCA0849"/>
    <property type="match status" value="1"/>
</dbReference>
<dbReference type="SUPFAM" id="SSF51120">
    <property type="entry name" value="beta-Roll"/>
    <property type="match status" value="3"/>
</dbReference>
<dbReference type="PANTHER" id="PTHR38340">
    <property type="entry name" value="S-LAYER PROTEIN"/>
    <property type="match status" value="1"/>
</dbReference>
<dbReference type="RefSeq" id="WP_146114941.1">
    <property type="nucleotide sequence ID" value="NZ_PVLR01000001.1"/>
</dbReference>
<protein>
    <recommendedName>
        <fullName evidence="5">Ig-like domain-containing protein</fullName>
    </recommendedName>
</protein>
<keyword evidence="2" id="KW-0964">Secreted</keyword>
<dbReference type="InterPro" id="IPR019960">
    <property type="entry name" value="T1SS_VCA0849"/>
</dbReference>
<proteinExistence type="predicted"/>
<organism evidence="3 4">
    <name type="scientific">Malikia spinosa</name>
    <dbReference type="NCBI Taxonomy" id="86180"/>
    <lineage>
        <taxon>Bacteria</taxon>
        <taxon>Pseudomonadati</taxon>
        <taxon>Pseudomonadota</taxon>
        <taxon>Betaproteobacteria</taxon>
        <taxon>Burkholderiales</taxon>
        <taxon>Comamonadaceae</taxon>
        <taxon>Malikia</taxon>
    </lineage>
</organism>